<evidence type="ECO:0000313" key="1">
    <source>
        <dbReference type="EMBL" id="MQS98665.1"/>
    </source>
</evidence>
<evidence type="ECO:0000313" key="2">
    <source>
        <dbReference type="Proteomes" id="UP000419138"/>
    </source>
</evidence>
<proteinExistence type="predicted"/>
<dbReference type="EMBL" id="VCLA01000002">
    <property type="protein sequence ID" value="MQS98665.1"/>
    <property type="molecule type" value="Genomic_DNA"/>
</dbReference>
<sequence>MNVEFIPVLAERDEKLLDEALSQLFSYVSTDGPVWRTAAQRQRIVRDERKSHLVVRSSGRTVGAISWWAGQTPGFFQLSVSSSDDRAWTIQLVDASLREAVSLLTRSSEVKRVELLVPTYSDVLIEYLTERDCFEVEGVLRNRFFIDGEYWPAVICCANIEAFIDRDRRQPGDRQELLAALRKKTLEDLTAAHDGTSWSA</sequence>
<dbReference type="Proteomes" id="UP000419138">
    <property type="component" value="Unassembled WGS sequence"/>
</dbReference>
<dbReference type="Gene3D" id="3.40.630.30">
    <property type="match status" value="1"/>
</dbReference>
<organism evidence="1 2">
    <name type="scientific">Streptomyces jumonjinensis</name>
    <dbReference type="NCBI Taxonomy" id="1945"/>
    <lineage>
        <taxon>Bacteria</taxon>
        <taxon>Bacillati</taxon>
        <taxon>Actinomycetota</taxon>
        <taxon>Actinomycetes</taxon>
        <taxon>Kitasatosporales</taxon>
        <taxon>Streptomycetaceae</taxon>
        <taxon>Streptomyces</taxon>
    </lineage>
</organism>
<reference evidence="1 2" key="1">
    <citation type="submission" date="2019-05" db="EMBL/GenBank/DDBJ databases">
        <title>Comparative genomics and metabolomics analyses of clavulanic acid producing Streptomyces species provides insight into specialized metabolism and evolution of beta-lactam biosynthetic gene clusters.</title>
        <authorList>
            <person name="Moore M.A."/>
            <person name="Cruz-Morales P."/>
            <person name="Barona Gomez F."/>
            <person name="Kapil T."/>
        </authorList>
    </citation>
    <scope>NUCLEOTIDE SEQUENCE [LARGE SCALE GENOMIC DNA]</scope>
    <source>
        <strain evidence="1 2">NRRL 5741</strain>
    </source>
</reference>
<dbReference type="AlphaFoldDB" id="A0A646KCG1"/>
<protein>
    <recommendedName>
        <fullName evidence="3">GNAT family N-acetyltransferase</fullName>
    </recommendedName>
</protein>
<comment type="caution">
    <text evidence="1">The sequence shown here is derived from an EMBL/GenBank/DDBJ whole genome shotgun (WGS) entry which is preliminary data.</text>
</comment>
<keyword evidence="2" id="KW-1185">Reference proteome</keyword>
<accession>A0A646KCG1</accession>
<name>A0A646KCG1_STRJU</name>
<dbReference type="RefSeq" id="WP_153520448.1">
    <property type="nucleotide sequence ID" value="NZ_JBEPDZ010000013.1"/>
</dbReference>
<dbReference type="OrthoDB" id="9814648at2"/>
<evidence type="ECO:0008006" key="3">
    <source>
        <dbReference type="Google" id="ProtNLM"/>
    </source>
</evidence>
<gene>
    <name evidence="1" type="ORF">FF041_00145</name>
</gene>